<dbReference type="AlphaFoldDB" id="A0A9W5YFV7"/>
<dbReference type="GO" id="GO:0000271">
    <property type="term" value="P:polysaccharide biosynthetic process"/>
    <property type="evidence" value="ECO:0007669"/>
    <property type="project" value="TreeGrafter"/>
</dbReference>
<dbReference type="PANTHER" id="PTHR30244:SF34">
    <property type="entry name" value="DTDP-4-AMINO-4,6-DIDEOXYGALACTOSE TRANSAMINASE"/>
    <property type="match status" value="1"/>
</dbReference>
<dbReference type="PIRSF" id="PIRSF000390">
    <property type="entry name" value="PLP_StrS"/>
    <property type="match status" value="1"/>
</dbReference>
<comment type="caution">
    <text evidence="4">The sequence shown here is derived from an EMBL/GenBank/DDBJ whole genome shotgun (WGS) entry which is preliminary data.</text>
</comment>
<dbReference type="EMBL" id="BRLB01000025">
    <property type="protein sequence ID" value="GKX32036.1"/>
    <property type="molecule type" value="Genomic_DNA"/>
</dbReference>
<dbReference type="GO" id="GO:0019180">
    <property type="term" value="F:dTDP-4-amino-4,6-dideoxygalactose transaminase activity"/>
    <property type="evidence" value="ECO:0007669"/>
    <property type="project" value="TreeGrafter"/>
</dbReference>
<dbReference type="GO" id="GO:0030170">
    <property type="term" value="F:pyridoxal phosphate binding"/>
    <property type="evidence" value="ECO:0007669"/>
    <property type="project" value="TreeGrafter"/>
</dbReference>
<name>A0A9W5YFV7_9FIRM</name>
<proteinExistence type="inferred from homology"/>
<keyword evidence="2 3" id="KW-0663">Pyridoxal phosphate</keyword>
<feature type="modified residue" description="N6-(pyridoxal phosphate)lysine" evidence="2">
    <location>
        <position position="182"/>
    </location>
</feature>
<dbReference type="SUPFAM" id="SSF53383">
    <property type="entry name" value="PLP-dependent transferases"/>
    <property type="match status" value="1"/>
</dbReference>
<dbReference type="Pfam" id="PF01041">
    <property type="entry name" value="DegT_DnrJ_EryC1"/>
    <property type="match status" value="1"/>
</dbReference>
<dbReference type="PANTHER" id="PTHR30244">
    <property type="entry name" value="TRANSAMINASE"/>
    <property type="match status" value="1"/>
</dbReference>
<evidence type="ECO:0000256" key="2">
    <source>
        <dbReference type="PIRSR" id="PIRSR000390-2"/>
    </source>
</evidence>
<dbReference type="CDD" id="cd00616">
    <property type="entry name" value="AHBA_syn"/>
    <property type="match status" value="1"/>
</dbReference>
<comment type="similarity">
    <text evidence="3">Belongs to the DegT/DnrJ/EryC1 family.</text>
</comment>
<accession>A0A9W5YFV7</accession>
<protein>
    <submittedName>
        <fullName evidence="4">dTDP-4-amino-4,6-dideoxy-D-glucose transaminase</fullName>
    </submittedName>
</protein>
<evidence type="ECO:0000313" key="4">
    <source>
        <dbReference type="EMBL" id="GKX32036.1"/>
    </source>
</evidence>
<dbReference type="InterPro" id="IPR015422">
    <property type="entry name" value="PyrdxlP-dep_Trfase_small"/>
</dbReference>
<evidence type="ECO:0000256" key="1">
    <source>
        <dbReference type="PIRSR" id="PIRSR000390-1"/>
    </source>
</evidence>
<organism evidence="4 5">
    <name type="scientific">Vallitalea longa</name>
    <dbReference type="NCBI Taxonomy" id="2936439"/>
    <lineage>
        <taxon>Bacteria</taxon>
        <taxon>Bacillati</taxon>
        <taxon>Bacillota</taxon>
        <taxon>Clostridia</taxon>
        <taxon>Lachnospirales</taxon>
        <taxon>Vallitaleaceae</taxon>
        <taxon>Vallitalea</taxon>
    </lineage>
</organism>
<reference evidence="4" key="1">
    <citation type="submission" date="2022-06" db="EMBL/GenBank/DDBJ databases">
        <title>Vallitalea longa sp. nov., an anaerobic bacterium isolated from marine sediment.</title>
        <authorList>
            <person name="Hirano S."/>
            <person name="Terahara T."/>
            <person name="Mori K."/>
            <person name="Hamada M."/>
            <person name="Matsumoto R."/>
            <person name="Kobayashi T."/>
        </authorList>
    </citation>
    <scope>NUCLEOTIDE SEQUENCE</scope>
    <source>
        <strain evidence="4">SH18-1</strain>
    </source>
</reference>
<gene>
    <name evidence="4" type="primary">rffA</name>
    <name evidence="4" type="ORF">SH1V18_45160</name>
</gene>
<evidence type="ECO:0000256" key="3">
    <source>
        <dbReference type="RuleBase" id="RU004508"/>
    </source>
</evidence>
<dbReference type="Gene3D" id="3.90.1150.10">
    <property type="entry name" value="Aspartate Aminotransferase, domain 1"/>
    <property type="match status" value="1"/>
</dbReference>
<dbReference type="Gene3D" id="3.40.640.10">
    <property type="entry name" value="Type I PLP-dependent aspartate aminotransferase-like (Major domain)"/>
    <property type="match status" value="1"/>
</dbReference>
<dbReference type="Proteomes" id="UP001144256">
    <property type="component" value="Unassembled WGS sequence"/>
</dbReference>
<sequence>MEIPFNKPYYTYKAIENIDNVIKSGKIGADGYYTSKCRELLEKRLNAKNLLFTTSCTHALELAVKLIDLKKDEQVIMPSYTFPSTANCVLADGGKVVFTEVNHDDLCIDTSKIEEKITPMTRAIIVVHYGGSPCDMDKIMDIANRNDLFVIEDAAQGLFSTYKGRQLGTIGHFGCYSFHETKNVSCGEGGAILINSNDEHLIRRAEYIRQKGTNRIDFNNKNVEFYQWVDVGSSYCPSEMLMAYLYAQLESMDIIHKKRLNIFNRYVNVLDKIKSDKIFFYSKGNDEEDFNAHIFYIIFKKADYADGFIDILKDNDIMAYRHFVPLHLSKMGLALGYQENDFPYERDLYKKLVRLPIYADMTEEELSKVEEKIIDAIKEI</sequence>
<evidence type="ECO:0000313" key="5">
    <source>
        <dbReference type="Proteomes" id="UP001144256"/>
    </source>
</evidence>
<dbReference type="InterPro" id="IPR015421">
    <property type="entry name" value="PyrdxlP-dep_Trfase_major"/>
</dbReference>
<dbReference type="NCBIfam" id="NF008687">
    <property type="entry name" value="PRK11706.1"/>
    <property type="match status" value="1"/>
</dbReference>
<feature type="active site" description="Proton acceptor" evidence="1">
    <location>
        <position position="182"/>
    </location>
</feature>
<dbReference type="RefSeq" id="WP_281819422.1">
    <property type="nucleotide sequence ID" value="NZ_BRLB01000025.1"/>
</dbReference>
<keyword evidence="5" id="KW-1185">Reference proteome</keyword>
<dbReference type="InterPro" id="IPR015424">
    <property type="entry name" value="PyrdxlP-dep_Trfase"/>
</dbReference>
<dbReference type="InterPro" id="IPR000653">
    <property type="entry name" value="DegT/StrS_aminotransferase"/>
</dbReference>